<keyword evidence="2 3" id="KW-0560">Oxidoreductase</keyword>
<dbReference type="PANTHER" id="PTHR24321">
    <property type="entry name" value="DEHYDROGENASES, SHORT CHAIN"/>
    <property type="match status" value="1"/>
</dbReference>
<dbReference type="InterPro" id="IPR002347">
    <property type="entry name" value="SDR_fam"/>
</dbReference>
<dbReference type="Proteomes" id="UP000014216">
    <property type="component" value="Unassembled WGS sequence"/>
</dbReference>
<organism evidence="3 4">
    <name type="scientific">Desulfotignum phosphitoxidans DSM 13687</name>
    <dbReference type="NCBI Taxonomy" id="1286635"/>
    <lineage>
        <taxon>Bacteria</taxon>
        <taxon>Pseudomonadati</taxon>
        <taxon>Thermodesulfobacteriota</taxon>
        <taxon>Desulfobacteria</taxon>
        <taxon>Desulfobacterales</taxon>
        <taxon>Desulfobacteraceae</taxon>
        <taxon>Desulfotignum</taxon>
    </lineage>
</organism>
<dbReference type="PANTHER" id="PTHR24321:SF8">
    <property type="entry name" value="ESTRADIOL 17-BETA-DEHYDROGENASE 8-RELATED"/>
    <property type="match status" value="1"/>
</dbReference>
<name>S0G2X4_9BACT</name>
<dbReference type="EMBL" id="APJX01000004">
    <property type="protein sequence ID" value="EMS79814.1"/>
    <property type="molecule type" value="Genomic_DNA"/>
</dbReference>
<accession>S0G2X4</accession>
<keyword evidence="4" id="KW-1185">Reference proteome</keyword>
<dbReference type="Gene3D" id="3.40.50.720">
    <property type="entry name" value="NAD(P)-binding Rossmann-like Domain"/>
    <property type="match status" value="1"/>
</dbReference>
<evidence type="ECO:0000313" key="3">
    <source>
        <dbReference type="EMBL" id="EMS79814.1"/>
    </source>
</evidence>
<evidence type="ECO:0000313" key="4">
    <source>
        <dbReference type="Proteomes" id="UP000014216"/>
    </source>
</evidence>
<dbReference type="PATRIC" id="fig|1286635.3.peg.2417"/>
<dbReference type="EC" id="1.1.1.35" evidence="3"/>
<gene>
    <name evidence="3" type="primary">bbsC</name>
    <name evidence="3" type="ORF">Dpo_4c03660</name>
</gene>
<evidence type="ECO:0000256" key="1">
    <source>
        <dbReference type="ARBA" id="ARBA00006484"/>
    </source>
</evidence>
<dbReference type="CDD" id="cd05233">
    <property type="entry name" value="SDR_c"/>
    <property type="match status" value="1"/>
</dbReference>
<reference evidence="3 4" key="1">
    <citation type="journal article" date="2013" name="Genome Announc.">
        <title>Draft Genome Sequence of Desulfotignum phosphitoxidans DSM 13687 Strain FiPS-3.</title>
        <authorList>
            <person name="Poehlein A."/>
            <person name="Daniel R."/>
            <person name="Simeonova D.D."/>
        </authorList>
    </citation>
    <scope>NUCLEOTIDE SEQUENCE [LARGE SCALE GENOMIC DNA]</scope>
    <source>
        <strain evidence="3 4">DSM 13687</strain>
    </source>
</reference>
<protein>
    <submittedName>
        <fullName evidence="3">2-[hydroxy(Phenyl)methyl]-succinyl-CoA dehydrogenase BbsC</fullName>
        <ecNumber evidence="3">1.1.1.35</ecNumber>
    </submittedName>
</protein>
<evidence type="ECO:0000256" key="2">
    <source>
        <dbReference type="ARBA" id="ARBA00023002"/>
    </source>
</evidence>
<dbReference type="SUPFAM" id="SSF51735">
    <property type="entry name" value="NAD(P)-binding Rossmann-fold domains"/>
    <property type="match status" value="1"/>
</dbReference>
<dbReference type="Pfam" id="PF13561">
    <property type="entry name" value="adh_short_C2"/>
    <property type="match status" value="1"/>
</dbReference>
<dbReference type="PRINTS" id="PR00080">
    <property type="entry name" value="SDRFAMILY"/>
</dbReference>
<comment type="caution">
    <text evidence="3">The sequence shown here is derived from an EMBL/GenBank/DDBJ whole genome shotgun (WGS) entry which is preliminary data.</text>
</comment>
<dbReference type="AlphaFoldDB" id="S0G2X4"/>
<dbReference type="RefSeq" id="WP_006966097.1">
    <property type="nucleotide sequence ID" value="NZ_APJX01000004.1"/>
</dbReference>
<proteinExistence type="inferred from homology"/>
<comment type="similarity">
    <text evidence="1">Belongs to the short-chain dehydrogenases/reductases (SDR) family.</text>
</comment>
<dbReference type="PRINTS" id="PR00081">
    <property type="entry name" value="GDHRDH"/>
</dbReference>
<dbReference type="GO" id="GO:0003857">
    <property type="term" value="F:(3S)-3-hydroxyacyl-CoA dehydrogenase (NAD+) activity"/>
    <property type="evidence" value="ECO:0007669"/>
    <property type="project" value="UniProtKB-EC"/>
</dbReference>
<sequence>MGSFKDRVVLIESVGDDIAYAIARKVASKGAKLALFDIDGKNTSDIVARLKEDGIEALGVTGDPADCTGVKQAIGVIMEKYGKIDVLINNSDYFVENDIVETKAQGWYQGAKNNIDPAFFLCREVIPIMRKQSYGRIVNIGSIEYLGLPQTSVYSAAKSSMLGFTRSLALETANDKITVNWVVKGTIHKSNMSQEQEEKMAAKIPVQKLGTPEDVAGAVTFFAADTSKFITGQTFFVCGGKSLSFSMSI</sequence>
<dbReference type="InterPro" id="IPR036291">
    <property type="entry name" value="NAD(P)-bd_dom_sf"/>
</dbReference>
<dbReference type="OrthoDB" id="5363038at2"/>